<dbReference type="Pfam" id="PF13715">
    <property type="entry name" value="CarbopepD_reg_2"/>
    <property type="match status" value="1"/>
</dbReference>
<reference evidence="10 11" key="1">
    <citation type="submission" date="2023-08" db="EMBL/GenBank/DDBJ databases">
        <title>Draft genome sequence of Algoriphagus confluentis.</title>
        <authorList>
            <person name="Takatani N."/>
            <person name="Hosokawa M."/>
            <person name="Sawabe T."/>
        </authorList>
    </citation>
    <scope>NUCLEOTIDE SEQUENCE [LARGE SCALE GENOMIC DNA]</scope>
    <source>
        <strain evidence="10 11">NBRC 111222</strain>
    </source>
</reference>
<gene>
    <name evidence="10" type="ORF">Aconfl_12160</name>
</gene>
<dbReference type="Gene3D" id="2.60.40.1120">
    <property type="entry name" value="Carboxypeptidase-like, regulatory domain"/>
    <property type="match status" value="1"/>
</dbReference>
<dbReference type="InterPro" id="IPR012910">
    <property type="entry name" value="Plug_dom"/>
</dbReference>
<dbReference type="PROSITE" id="PS52016">
    <property type="entry name" value="TONB_DEPENDENT_REC_3"/>
    <property type="match status" value="1"/>
</dbReference>
<evidence type="ECO:0000256" key="2">
    <source>
        <dbReference type="ARBA" id="ARBA00022448"/>
    </source>
</evidence>
<evidence type="ECO:0000256" key="3">
    <source>
        <dbReference type="ARBA" id="ARBA00022452"/>
    </source>
</evidence>
<dbReference type="PANTHER" id="PTHR30069">
    <property type="entry name" value="TONB-DEPENDENT OUTER MEMBRANE RECEPTOR"/>
    <property type="match status" value="1"/>
</dbReference>
<evidence type="ECO:0000313" key="10">
    <source>
        <dbReference type="EMBL" id="GMQ28573.1"/>
    </source>
</evidence>
<dbReference type="Gene3D" id="2.40.170.20">
    <property type="entry name" value="TonB-dependent receptor, beta-barrel domain"/>
    <property type="match status" value="1"/>
</dbReference>
<comment type="similarity">
    <text evidence="8">Belongs to the TonB-dependent receptor family.</text>
</comment>
<dbReference type="SUPFAM" id="SSF49464">
    <property type="entry name" value="Carboxypeptidase regulatory domain-like"/>
    <property type="match status" value="1"/>
</dbReference>
<dbReference type="EMBL" id="BTPD01000003">
    <property type="protein sequence ID" value="GMQ28573.1"/>
    <property type="molecule type" value="Genomic_DNA"/>
</dbReference>
<dbReference type="Proteomes" id="UP001338309">
    <property type="component" value="Unassembled WGS sequence"/>
</dbReference>
<evidence type="ECO:0000259" key="9">
    <source>
        <dbReference type="Pfam" id="PF07715"/>
    </source>
</evidence>
<evidence type="ECO:0000256" key="4">
    <source>
        <dbReference type="ARBA" id="ARBA00022692"/>
    </source>
</evidence>
<comment type="subcellular location">
    <subcellularLocation>
        <location evidence="1 8">Cell outer membrane</location>
        <topology evidence="1 8">Multi-pass membrane protein</topology>
    </subcellularLocation>
</comment>
<protein>
    <submittedName>
        <fullName evidence="10">TonB-dependent receptor</fullName>
    </submittedName>
</protein>
<keyword evidence="4 8" id="KW-0812">Transmembrane</keyword>
<dbReference type="InterPro" id="IPR036942">
    <property type="entry name" value="Beta-barrel_TonB_sf"/>
</dbReference>
<keyword evidence="6 8" id="KW-0472">Membrane</keyword>
<dbReference type="Pfam" id="PF07715">
    <property type="entry name" value="Plug"/>
    <property type="match status" value="1"/>
</dbReference>
<comment type="caution">
    <text evidence="10">The sequence shown here is derived from an EMBL/GenBank/DDBJ whole genome shotgun (WGS) entry which is preliminary data.</text>
</comment>
<name>A0ABQ6PKW5_9BACT</name>
<organism evidence="10 11">
    <name type="scientific">Algoriphagus confluentis</name>
    <dbReference type="NCBI Taxonomy" id="1697556"/>
    <lineage>
        <taxon>Bacteria</taxon>
        <taxon>Pseudomonadati</taxon>
        <taxon>Bacteroidota</taxon>
        <taxon>Cytophagia</taxon>
        <taxon>Cytophagales</taxon>
        <taxon>Cyclobacteriaceae</taxon>
        <taxon>Algoriphagus</taxon>
    </lineage>
</organism>
<evidence type="ECO:0000256" key="6">
    <source>
        <dbReference type="ARBA" id="ARBA00023136"/>
    </source>
</evidence>
<keyword evidence="7 8" id="KW-0998">Cell outer membrane</keyword>
<dbReference type="PANTHER" id="PTHR30069:SF29">
    <property type="entry name" value="HEMOGLOBIN AND HEMOGLOBIN-HAPTOGLOBIN-BINDING PROTEIN 1-RELATED"/>
    <property type="match status" value="1"/>
</dbReference>
<proteinExistence type="inferred from homology"/>
<sequence>MGFYHKFRRNGVKIHQCNITKNNLKKTPMRSFTQKFWASVFSLFLLVSLGSWDAKAQTTISGTVTDADTKETLVGVNIVVKGKVIGTITDLSGKFSLNVNQEPPFTLIFSMVGYTSQEVEITGGISNLSIQLAESSIMGQEVVISASRVEESIMKSPVSVEKMDIIAIREVPQASFYDALNNLKGVEMSTQSLTFKSFNTRGFNSNGNVRTVQMIDGMDNQAPGLNFSVGNIVGISELDLESVELIPGAASALYGPNAINGILLMNSKNPFQYQGLSANVRTGFMNEDSRTQPGTGFYDFSARYAKAFSDKVAFKVNVSYLAADDWQANDFRDQSLLNGSTIEGGNRLNNPGYNGVNVYGDETNVSMTSVANQMVAAGVLPQAALGLIPNTFVSRTGYRESDLADYNTKSLKLNAALHWRLNDRVEAILQGNYGFGTTVYTGADRYSIANFNLGQYKAELRGANWFLRAYTTQERSGDAFAVGIAAQGINEEWKRSQQWFPEYVGAFVQAKLQGADDATAHGAARGFADQGRFLPGTPEFEAAKQRVISRPIPGNAQGVGAQFVDKTNLYHFEGSYTFTGIKFAEFVAGANYRIYALNSEKTLFATDENGEEFTINEYGGYLQGSKLLFNDKFKLTASVRYDKNENFQGQWSPRVSGVYSVNNHNFRASYQTGFRIPTTQDQFIDLLTPQARLLGGLPLFRDRYNFNSNPVYSLATVQQFGAGVQADTQPGSPVYQQSIQQATQLAIQQATQIVTEQVQAGLIPPSEAPAAIAALVPQLVPGIAAQVVPVNASTANLGTLTPFELTEFKPERVKSFEVGYKGLFSNRLLVDAYAYFNRFENFIGGQVLVQDGDPNTGGLGPNPITGLNLIGVGPGGRSIYSIPVNRTEIIQSWGWALGLDYKLPKNYSIGGNVSYNTLSNLDELAETGFQPSFNTPEYRYVINFANREVVDNVGFSLSYRWQGEFVWQSSFVGPAVSSQQLSVMPAFGTFDAQVSYKMKSIKSILKLGGTNLFSNGYRQAWGNPTVGSMFYISLTFDEFLN</sequence>
<evidence type="ECO:0000256" key="5">
    <source>
        <dbReference type="ARBA" id="ARBA00022729"/>
    </source>
</evidence>
<feature type="domain" description="TonB-dependent receptor plug" evidence="9">
    <location>
        <begin position="153"/>
        <end position="262"/>
    </location>
</feature>
<dbReference type="SUPFAM" id="SSF56935">
    <property type="entry name" value="Porins"/>
    <property type="match status" value="1"/>
</dbReference>
<evidence type="ECO:0000256" key="8">
    <source>
        <dbReference type="PROSITE-ProRule" id="PRU01360"/>
    </source>
</evidence>
<keyword evidence="5" id="KW-0732">Signal</keyword>
<keyword evidence="11" id="KW-1185">Reference proteome</keyword>
<accession>A0ABQ6PKW5</accession>
<evidence type="ECO:0000313" key="11">
    <source>
        <dbReference type="Proteomes" id="UP001338309"/>
    </source>
</evidence>
<keyword evidence="10" id="KW-0675">Receptor</keyword>
<dbReference type="InterPro" id="IPR039426">
    <property type="entry name" value="TonB-dep_rcpt-like"/>
</dbReference>
<dbReference type="InterPro" id="IPR008969">
    <property type="entry name" value="CarboxyPept-like_regulatory"/>
</dbReference>
<dbReference type="Gene3D" id="2.170.130.10">
    <property type="entry name" value="TonB-dependent receptor, plug domain"/>
    <property type="match status" value="1"/>
</dbReference>
<evidence type="ECO:0000256" key="7">
    <source>
        <dbReference type="ARBA" id="ARBA00023237"/>
    </source>
</evidence>
<keyword evidence="3 8" id="KW-1134">Transmembrane beta strand</keyword>
<evidence type="ECO:0000256" key="1">
    <source>
        <dbReference type="ARBA" id="ARBA00004571"/>
    </source>
</evidence>
<keyword evidence="2 8" id="KW-0813">Transport</keyword>
<dbReference type="InterPro" id="IPR037066">
    <property type="entry name" value="Plug_dom_sf"/>
</dbReference>